<feature type="domain" description="SSD" evidence="7">
    <location>
        <begin position="319"/>
        <end position="441"/>
    </location>
</feature>
<organism evidence="8">
    <name type="scientific">marine metagenome</name>
    <dbReference type="NCBI Taxonomy" id="408172"/>
    <lineage>
        <taxon>unclassified sequences</taxon>
        <taxon>metagenomes</taxon>
        <taxon>ecological metagenomes</taxon>
    </lineage>
</organism>
<dbReference type="AlphaFoldDB" id="A0A381NJX8"/>
<comment type="subcellular location">
    <subcellularLocation>
        <location evidence="1">Cell membrane</location>
        <topology evidence="1">Multi-pass membrane protein</topology>
    </subcellularLocation>
</comment>
<sequence>MTLFKFLERLVIHHPKKILVSTVLLGILAVPSLLYVQNDPSPHLLPISHPVRQAMEQLREDYTGTNPGVFIMLEAEDTIFKTSTLERIQSLTESIENLRLLSQEDLTALQQLSTKFPGELAEQLRKILPNEIDGLDDMFWMEFAEIRESLEEGSLWLPAWDALINNLEVRAAPVVEVLSMANTDDIVGTLEGLDISPLYEETPETPAEIKSLRSQVLANELFRNYLYSEDGRHTGIFVELATDEDDSENLYAIYLALERVFEENPGEDIHYIAGFPIIAATLRTVIDRDTKKFFPFVALLAVFFLWLTFRGFIGVAVPMLVVGFSILFTLAIMVIFEVPLNSITSALPVFLISIGVADGIHMFSEYRDNRLEGQPREKAVSLMLEKLALPVTMTSITTAVGFFSLTVSDIIPILTFGIFVAIGTLLAMMLSLVFIPALLMVLPEKKTESAVDSATTTATSSGMHQENFMDRLIQKFLEGLTSWVLSNAKIILLGALIISGFSVYGLLQLKVESNLESYFKADAPFVVANKAMEKMSGSRTINIVIKINEEGEPWKNPENLKLVEDFQKFLSAEQRVKRTFSLVDLIKRISYAFNENRTEFNRLPQTVEILESEETFEENGQIVKRGVKREISGRDLVAQYLVLYENSGGDVLSDVIDSEYRNLNLTVNISSNSTIEEEKLLMRIDEYAAQHFPPQFIMTSAGMVPINVATSTEVVSSQIFSLSGSLLAVLLMLVLIFHSFYRGVMGMIPLAFTVLFNFGIMGYSGVNLDIGTALVSSIVIGIGVDYSIHYLSRMFSEITQGADLQDAIASTVRRSGKAITSNAVTVGFGFLALGVSEFLPLVTLSWMIWLTLNISALATMILLPALAVTIPNVLKLGPSENKNY</sequence>
<feature type="transmembrane region" description="Helical" evidence="6">
    <location>
        <begin position="854"/>
        <end position="874"/>
    </location>
</feature>
<feature type="domain" description="SSD" evidence="7">
    <location>
        <begin position="743"/>
        <end position="869"/>
    </location>
</feature>
<evidence type="ECO:0000256" key="3">
    <source>
        <dbReference type="ARBA" id="ARBA00022692"/>
    </source>
</evidence>
<dbReference type="PANTHER" id="PTHR33406">
    <property type="entry name" value="MEMBRANE PROTEIN MJ1562-RELATED"/>
    <property type="match status" value="1"/>
</dbReference>
<keyword evidence="2" id="KW-1003">Cell membrane</keyword>
<evidence type="ECO:0000256" key="4">
    <source>
        <dbReference type="ARBA" id="ARBA00022989"/>
    </source>
</evidence>
<evidence type="ECO:0000256" key="1">
    <source>
        <dbReference type="ARBA" id="ARBA00004651"/>
    </source>
</evidence>
<evidence type="ECO:0000313" key="8">
    <source>
        <dbReference type="EMBL" id="SUZ54922.1"/>
    </source>
</evidence>
<evidence type="ECO:0000256" key="6">
    <source>
        <dbReference type="SAM" id="Phobius"/>
    </source>
</evidence>
<evidence type="ECO:0000256" key="5">
    <source>
        <dbReference type="ARBA" id="ARBA00023136"/>
    </source>
</evidence>
<keyword evidence="5 6" id="KW-0472">Membrane</keyword>
<dbReference type="InterPro" id="IPR004869">
    <property type="entry name" value="MMPL_dom"/>
</dbReference>
<reference evidence="8" key="1">
    <citation type="submission" date="2018-05" db="EMBL/GenBank/DDBJ databases">
        <authorList>
            <person name="Lanie J.A."/>
            <person name="Ng W.-L."/>
            <person name="Kazmierczak K.M."/>
            <person name="Andrzejewski T.M."/>
            <person name="Davidsen T.M."/>
            <person name="Wayne K.J."/>
            <person name="Tettelin H."/>
            <person name="Glass J.I."/>
            <person name="Rusch D."/>
            <person name="Podicherti R."/>
            <person name="Tsui H.-C.T."/>
            <person name="Winkler M.E."/>
        </authorList>
    </citation>
    <scope>NUCLEOTIDE SEQUENCE</scope>
</reference>
<feature type="transmembrane region" description="Helical" evidence="6">
    <location>
        <begin position="744"/>
        <end position="764"/>
    </location>
</feature>
<feature type="transmembrane region" description="Helical" evidence="6">
    <location>
        <begin position="719"/>
        <end position="737"/>
    </location>
</feature>
<protein>
    <recommendedName>
        <fullName evidence="7">SSD domain-containing protein</fullName>
    </recommendedName>
</protein>
<dbReference type="InterPro" id="IPR050545">
    <property type="entry name" value="Mycobact_MmpL"/>
</dbReference>
<feature type="transmembrane region" description="Helical" evidence="6">
    <location>
        <begin position="293"/>
        <end position="309"/>
    </location>
</feature>
<evidence type="ECO:0000259" key="7">
    <source>
        <dbReference type="PROSITE" id="PS50156"/>
    </source>
</evidence>
<dbReference type="SUPFAM" id="SSF82866">
    <property type="entry name" value="Multidrug efflux transporter AcrB transmembrane domain"/>
    <property type="match status" value="2"/>
</dbReference>
<dbReference type="Pfam" id="PF03176">
    <property type="entry name" value="MMPL"/>
    <property type="match status" value="2"/>
</dbReference>
<evidence type="ECO:0000256" key="2">
    <source>
        <dbReference type="ARBA" id="ARBA00022475"/>
    </source>
</evidence>
<feature type="transmembrane region" description="Helical" evidence="6">
    <location>
        <begin position="342"/>
        <end position="366"/>
    </location>
</feature>
<gene>
    <name evidence="8" type="ORF">METZ01_LOCUS7776</name>
</gene>
<feature type="transmembrane region" description="Helical" evidence="6">
    <location>
        <begin position="823"/>
        <end position="848"/>
    </location>
</feature>
<dbReference type="EMBL" id="UINC01000417">
    <property type="protein sequence ID" value="SUZ54922.1"/>
    <property type="molecule type" value="Genomic_DNA"/>
</dbReference>
<keyword evidence="3 6" id="KW-0812">Transmembrane</keyword>
<feature type="transmembrane region" description="Helical" evidence="6">
    <location>
        <begin position="387"/>
        <end position="407"/>
    </location>
</feature>
<feature type="transmembrane region" description="Helical" evidence="6">
    <location>
        <begin position="413"/>
        <end position="439"/>
    </location>
</feature>
<dbReference type="GO" id="GO:0005886">
    <property type="term" value="C:plasma membrane"/>
    <property type="evidence" value="ECO:0007669"/>
    <property type="project" value="UniProtKB-SubCell"/>
</dbReference>
<proteinExistence type="predicted"/>
<dbReference type="Gene3D" id="1.20.1640.10">
    <property type="entry name" value="Multidrug efflux transporter AcrB transmembrane domain"/>
    <property type="match status" value="2"/>
</dbReference>
<dbReference type="PANTHER" id="PTHR33406:SF12">
    <property type="entry name" value="BLR2997 PROTEIN"/>
    <property type="match status" value="1"/>
</dbReference>
<dbReference type="InterPro" id="IPR000731">
    <property type="entry name" value="SSD"/>
</dbReference>
<dbReference type="PROSITE" id="PS50156">
    <property type="entry name" value="SSD"/>
    <property type="match status" value="2"/>
</dbReference>
<accession>A0A381NJX8</accession>
<name>A0A381NJX8_9ZZZZ</name>
<keyword evidence="4 6" id="KW-1133">Transmembrane helix</keyword>
<feature type="transmembrane region" description="Helical" evidence="6">
    <location>
        <begin position="490"/>
        <end position="507"/>
    </location>
</feature>
<feature type="transmembrane region" description="Helical" evidence="6">
    <location>
        <begin position="316"/>
        <end position="336"/>
    </location>
</feature>